<gene>
    <name evidence="2" type="ORF">ACEUDJ_11890</name>
</gene>
<dbReference type="EMBL" id="JBGXBU010000004">
    <property type="protein sequence ID" value="MFM4893565.1"/>
    <property type="molecule type" value="Genomic_DNA"/>
</dbReference>
<keyword evidence="1" id="KW-1133">Transmembrane helix</keyword>
<evidence type="ECO:0000313" key="3">
    <source>
        <dbReference type="Proteomes" id="UP001630969"/>
    </source>
</evidence>
<evidence type="ECO:0008006" key="4">
    <source>
        <dbReference type="Google" id="ProtNLM"/>
    </source>
</evidence>
<proteinExistence type="predicted"/>
<keyword evidence="1" id="KW-0812">Transmembrane</keyword>
<evidence type="ECO:0000313" key="2">
    <source>
        <dbReference type="EMBL" id="MFM4893565.1"/>
    </source>
</evidence>
<dbReference type="RefSeq" id="WP_111872940.1">
    <property type="nucleotide sequence ID" value="NZ_JBGXBU010000004.1"/>
</dbReference>
<feature type="transmembrane region" description="Helical" evidence="1">
    <location>
        <begin position="32"/>
        <end position="52"/>
    </location>
</feature>
<comment type="caution">
    <text evidence="2">The sequence shown here is derived from an EMBL/GenBank/DDBJ whole genome shotgun (WGS) entry which is preliminary data.</text>
</comment>
<evidence type="ECO:0000256" key="1">
    <source>
        <dbReference type="SAM" id="Phobius"/>
    </source>
</evidence>
<protein>
    <recommendedName>
        <fullName evidence="4">Transporter</fullName>
    </recommendedName>
</protein>
<keyword evidence="3" id="KW-1185">Reference proteome</keyword>
<sequence>MSNNILSRDRAPMQEPVAFDLNALYHPPKRPLTALGIVSAVMPLFGFGWQAMTADPEGHFRFEVERRINRNRRDEANLVLLLQLAALHDCGALTVTLPYPLDGAQLAEIQSRLPRWQIQCDGTLLQARAGAAVS</sequence>
<dbReference type="Proteomes" id="UP001630969">
    <property type="component" value="Unassembled WGS sequence"/>
</dbReference>
<dbReference type="GeneID" id="97220811"/>
<keyword evidence="1" id="KW-0472">Membrane</keyword>
<accession>A0ABW9GQY6</accession>
<reference evidence="2 3" key="1">
    <citation type="submission" date="2024-09" db="EMBL/GenBank/DDBJ databases">
        <title>Aeromonas strains Genome sequencing and assembly.</title>
        <authorList>
            <person name="Hu X."/>
            <person name="Tang B."/>
        </authorList>
    </citation>
    <scope>NUCLEOTIDE SEQUENCE [LARGE SCALE GENOMIC DNA]</scope>
    <source>
        <strain evidence="2 3">NB23SCDHY001</strain>
    </source>
</reference>
<organism evidence="2 3">
    <name type="scientific">Aeromonas bivalvium</name>
    <dbReference type="NCBI Taxonomy" id="440079"/>
    <lineage>
        <taxon>Bacteria</taxon>
        <taxon>Pseudomonadati</taxon>
        <taxon>Pseudomonadota</taxon>
        <taxon>Gammaproteobacteria</taxon>
        <taxon>Aeromonadales</taxon>
        <taxon>Aeromonadaceae</taxon>
        <taxon>Aeromonas</taxon>
    </lineage>
</organism>
<name>A0ABW9GQY6_9GAMM</name>